<keyword evidence="3" id="KW-1185">Reference proteome</keyword>
<comment type="caution">
    <text evidence="2">The sequence shown here is derived from an EMBL/GenBank/DDBJ whole genome shotgun (WGS) entry which is preliminary data.</text>
</comment>
<dbReference type="Proteomes" id="UP000823388">
    <property type="component" value="Chromosome 1K"/>
</dbReference>
<protein>
    <submittedName>
        <fullName evidence="2">Uncharacterized protein</fullName>
    </submittedName>
</protein>
<accession>A0A8T0XP23</accession>
<sequence length="91" mass="10750">MRERDRRVFAVRATGDGEKFFFLSFFRLVAEMAEICVLRWRSCELVVRNVRSQQQCAQTQTLERAGSIRSGAPERNRRRRRWVRRNGTGAC</sequence>
<gene>
    <name evidence="2" type="ORF">PVAP13_1KG500600</name>
</gene>
<evidence type="ECO:0000313" key="3">
    <source>
        <dbReference type="Proteomes" id="UP000823388"/>
    </source>
</evidence>
<evidence type="ECO:0000313" key="2">
    <source>
        <dbReference type="EMBL" id="KAG2661347.1"/>
    </source>
</evidence>
<reference evidence="2" key="1">
    <citation type="submission" date="2020-05" db="EMBL/GenBank/DDBJ databases">
        <title>WGS assembly of Panicum virgatum.</title>
        <authorList>
            <person name="Lovell J.T."/>
            <person name="Jenkins J."/>
            <person name="Shu S."/>
            <person name="Juenger T.E."/>
            <person name="Schmutz J."/>
        </authorList>
    </citation>
    <scope>NUCLEOTIDE SEQUENCE</scope>
    <source>
        <strain evidence="2">AP13</strain>
    </source>
</reference>
<evidence type="ECO:0000256" key="1">
    <source>
        <dbReference type="SAM" id="MobiDB-lite"/>
    </source>
</evidence>
<dbReference type="AlphaFoldDB" id="A0A8T0XP23"/>
<feature type="region of interest" description="Disordered" evidence="1">
    <location>
        <begin position="65"/>
        <end position="91"/>
    </location>
</feature>
<dbReference type="EMBL" id="CM029037">
    <property type="protein sequence ID" value="KAG2661347.1"/>
    <property type="molecule type" value="Genomic_DNA"/>
</dbReference>
<name>A0A8T0XP23_PANVG</name>
<proteinExistence type="predicted"/>
<organism evidence="2 3">
    <name type="scientific">Panicum virgatum</name>
    <name type="common">Blackwell switchgrass</name>
    <dbReference type="NCBI Taxonomy" id="38727"/>
    <lineage>
        <taxon>Eukaryota</taxon>
        <taxon>Viridiplantae</taxon>
        <taxon>Streptophyta</taxon>
        <taxon>Embryophyta</taxon>
        <taxon>Tracheophyta</taxon>
        <taxon>Spermatophyta</taxon>
        <taxon>Magnoliopsida</taxon>
        <taxon>Liliopsida</taxon>
        <taxon>Poales</taxon>
        <taxon>Poaceae</taxon>
        <taxon>PACMAD clade</taxon>
        <taxon>Panicoideae</taxon>
        <taxon>Panicodae</taxon>
        <taxon>Paniceae</taxon>
        <taxon>Panicinae</taxon>
        <taxon>Panicum</taxon>
        <taxon>Panicum sect. Hiantes</taxon>
    </lineage>
</organism>